<evidence type="ECO:0000313" key="4">
    <source>
        <dbReference type="Proteomes" id="UP001597327"/>
    </source>
</evidence>
<keyword evidence="4" id="KW-1185">Reference proteome</keyword>
<accession>A0ABW4K042</accession>
<dbReference type="EMBL" id="JBHUFA010000004">
    <property type="protein sequence ID" value="MFD1696338.1"/>
    <property type="molecule type" value="Genomic_DNA"/>
</dbReference>
<protein>
    <recommendedName>
        <fullName evidence="5">Lipoprotein</fullName>
    </recommendedName>
</protein>
<reference evidence="4" key="1">
    <citation type="journal article" date="2019" name="Int. J. Syst. Evol. Microbiol.">
        <title>The Global Catalogue of Microorganisms (GCM) 10K type strain sequencing project: providing services to taxonomists for standard genome sequencing and annotation.</title>
        <authorList>
            <consortium name="The Broad Institute Genomics Platform"/>
            <consortium name="The Broad Institute Genome Sequencing Center for Infectious Disease"/>
            <person name="Wu L."/>
            <person name="Ma J."/>
        </authorList>
    </citation>
    <scope>NUCLEOTIDE SEQUENCE [LARGE SCALE GENOMIC DNA]</scope>
    <source>
        <strain evidence="4">JCM 3369</strain>
    </source>
</reference>
<feature type="chain" id="PRO_5046440416" description="Lipoprotein" evidence="2">
    <location>
        <begin position="21"/>
        <end position="172"/>
    </location>
</feature>
<gene>
    <name evidence="3" type="ORF">ACFSC7_12485</name>
</gene>
<evidence type="ECO:0008006" key="5">
    <source>
        <dbReference type="Google" id="ProtNLM"/>
    </source>
</evidence>
<feature type="signal peptide" evidence="2">
    <location>
        <begin position="1"/>
        <end position="20"/>
    </location>
</feature>
<organism evidence="3 4">
    <name type="scientific">Roseibium aestuarii</name>
    <dbReference type="NCBI Taxonomy" id="2600299"/>
    <lineage>
        <taxon>Bacteria</taxon>
        <taxon>Pseudomonadati</taxon>
        <taxon>Pseudomonadota</taxon>
        <taxon>Alphaproteobacteria</taxon>
        <taxon>Hyphomicrobiales</taxon>
        <taxon>Stappiaceae</taxon>
        <taxon>Roseibium</taxon>
    </lineage>
</organism>
<dbReference type="Proteomes" id="UP001597327">
    <property type="component" value="Unassembled WGS sequence"/>
</dbReference>
<comment type="caution">
    <text evidence="3">The sequence shown here is derived from an EMBL/GenBank/DDBJ whole genome shotgun (WGS) entry which is preliminary data.</text>
</comment>
<evidence type="ECO:0000256" key="1">
    <source>
        <dbReference type="SAM" id="MobiDB-lite"/>
    </source>
</evidence>
<keyword evidence="2" id="KW-0732">Signal</keyword>
<proteinExistence type="predicted"/>
<evidence type="ECO:0000313" key="3">
    <source>
        <dbReference type="EMBL" id="MFD1696338.1"/>
    </source>
</evidence>
<evidence type="ECO:0000256" key="2">
    <source>
        <dbReference type="SAM" id="SignalP"/>
    </source>
</evidence>
<feature type="region of interest" description="Disordered" evidence="1">
    <location>
        <begin position="29"/>
        <end position="48"/>
    </location>
</feature>
<sequence length="172" mass="17999">MPLSTSLRLAGLAAAALLLAACQNRPEPPTLIGSPAPALQRPGTATTPQSGPVTFAFEPFTGAPGNIADELSREIGTEAHRQGLVLVRRVGAAATYRVNGYLSATADPSSSSLFYVFDIVDAGGNRLKRFSGTEVADGVSGDPWEAADGDALRRIAKRTVVEIDAWLKSPRP</sequence>
<name>A0ABW4K042_9HYPH</name>
<dbReference type="RefSeq" id="WP_149893117.1">
    <property type="nucleotide sequence ID" value="NZ_JBHUFA010000004.1"/>
</dbReference>